<dbReference type="GO" id="GO:0009306">
    <property type="term" value="P:protein secretion"/>
    <property type="evidence" value="ECO:0007669"/>
    <property type="project" value="InterPro"/>
</dbReference>
<comment type="subcellular location">
    <subcellularLocation>
        <location evidence="1">Cell inner membrane</location>
    </subcellularLocation>
</comment>
<organism evidence="12 13">
    <name type="scientific">Methylomicrobium album BG8</name>
    <dbReference type="NCBI Taxonomy" id="686340"/>
    <lineage>
        <taxon>Bacteria</taxon>
        <taxon>Pseudomonadati</taxon>
        <taxon>Pseudomonadota</taxon>
        <taxon>Gammaproteobacteria</taxon>
        <taxon>Methylococcales</taxon>
        <taxon>Methylococcaceae</taxon>
        <taxon>Methylomicrobium</taxon>
    </lineage>
</organism>
<keyword evidence="9 10" id="KW-0472">Membrane</keyword>
<evidence type="ECO:0000313" key="13">
    <source>
        <dbReference type="Proteomes" id="UP000005090"/>
    </source>
</evidence>
<dbReference type="PANTHER" id="PTHR38831:SF2">
    <property type="entry name" value="TYPE II SECRETION SYSTEM PROTEIN K"/>
    <property type="match status" value="1"/>
</dbReference>
<dbReference type="PANTHER" id="PTHR38831">
    <property type="entry name" value="TYPE II SECRETION SYSTEM PROTEIN K"/>
    <property type="match status" value="1"/>
</dbReference>
<dbReference type="InterPro" id="IPR049031">
    <property type="entry name" value="T2SSK_SAM-like_1st"/>
</dbReference>
<keyword evidence="7" id="KW-0653">Protein transport</keyword>
<dbReference type="InterPro" id="IPR005628">
    <property type="entry name" value="GspK"/>
</dbReference>
<comment type="similarity">
    <text evidence="2">Belongs to the GSP K family.</text>
</comment>
<dbReference type="AlphaFoldDB" id="H8GIG2"/>
<dbReference type="Pfam" id="PF21687">
    <property type="entry name" value="T2SSK_1st"/>
    <property type="match status" value="1"/>
</dbReference>
<keyword evidence="5" id="KW-0997">Cell inner membrane</keyword>
<evidence type="ECO:0000256" key="3">
    <source>
        <dbReference type="ARBA" id="ARBA00022448"/>
    </source>
</evidence>
<dbReference type="GO" id="GO:0005886">
    <property type="term" value="C:plasma membrane"/>
    <property type="evidence" value="ECO:0007669"/>
    <property type="project" value="UniProtKB-SubCell"/>
</dbReference>
<name>H8GIG2_METAL</name>
<reference evidence="12 13" key="1">
    <citation type="journal article" date="2013" name="Genome Announc.">
        <title>Genome Sequence of the Obligate Gammaproteobacterial Methanotroph Methylomicrobium album Strain BG8.</title>
        <authorList>
            <person name="Kits K.D."/>
            <person name="Kalyuzhnaya M.G."/>
            <person name="Klotz M.G."/>
            <person name="Jetten M.S."/>
            <person name="Op den Camp H.J."/>
            <person name="Vuilleumier S."/>
            <person name="Bringel F."/>
            <person name="Dispirito A.A."/>
            <person name="Murrell J.C."/>
            <person name="Bruce D."/>
            <person name="Cheng J.F."/>
            <person name="Copeland A."/>
            <person name="Goodwin L."/>
            <person name="Hauser L."/>
            <person name="Lajus A."/>
            <person name="Land M.L."/>
            <person name="Lapidus A."/>
            <person name="Lucas S."/>
            <person name="Medigue C."/>
            <person name="Pitluck S."/>
            <person name="Woyke T."/>
            <person name="Zeytun A."/>
            <person name="Stein L.Y."/>
        </authorList>
    </citation>
    <scope>NUCLEOTIDE SEQUENCE [LARGE SCALE GENOMIC DNA]</scope>
    <source>
        <strain evidence="12 13">BG8</strain>
    </source>
</reference>
<evidence type="ECO:0000256" key="7">
    <source>
        <dbReference type="ARBA" id="ARBA00022927"/>
    </source>
</evidence>
<accession>H8GIG2</accession>
<evidence type="ECO:0000256" key="1">
    <source>
        <dbReference type="ARBA" id="ARBA00004533"/>
    </source>
</evidence>
<dbReference type="Gene3D" id="1.10.40.60">
    <property type="entry name" value="EpsJ-like"/>
    <property type="match status" value="1"/>
</dbReference>
<keyword evidence="8 10" id="KW-1133">Transmembrane helix</keyword>
<evidence type="ECO:0000256" key="10">
    <source>
        <dbReference type="SAM" id="Phobius"/>
    </source>
</evidence>
<gene>
    <name evidence="12" type="ORF">Metal_3832</name>
</gene>
<sequence>MMLANDARSAGTARMPAHFRPLAIAAQADKGFALVLVLWVLSLLMIMAASFSLTMRRETAVIAGITGGAKALTAAESGIAVAEMMLLNPDAAKRWRTDGNIYQVQFLDALVRIRLKGETGKVDLNGANQMQLQQLMAQLPIEREQQTALVSAIMDWRDSDDLVNIDGAEKNDYKKAGKLYQPRNKPFQSLEELQMVLGMDESILERLEPLITLYSGKPQVDLSQASREVMLALGLDPALVDQCIELRRQSAITGTPLQSVSLAPGFNCGSGRSDIIEIIAESRLENGSGAIIKTIVANTPAEGGGLPFRILNWKREERADTSLFSEDKDSLLVTPNAES</sequence>
<evidence type="ECO:0000256" key="9">
    <source>
        <dbReference type="ARBA" id="ARBA00023136"/>
    </source>
</evidence>
<dbReference type="SUPFAM" id="SSF158544">
    <property type="entry name" value="GspK insert domain-like"/>
    <property type="match status" value="1"/>
</dbReference>
<dbReference type="eggNOG" id="COG3156">
    <property type="taxonomic scope" value="Bacteria"/>
</dbReference>
<keyword evidence="4" id="KW-1003">Cell membrane</keyword>
<evidence type="ECO:0000256" key="4">
    <source>
        <dbReference type="ARBA" id="ARBA00022475"/>
    </source>
</evidence>
<keyword evidence="6 10" id="KW-0812">Transmembrane</keyword>
<feature type="transmembrane region" description="Helical" evidence="10">
    <location>
        <begin position="31"/>
        <end position="53"/>
    </location>
</feature>
<feature type="domain" description="T2SS protein K first SAM-like" evidence="11">
    <location>
        <begin position="126"/>
        <end position="214"/>
    </location>
</feature>
<dbReference type="EMBL" id="CM001475">
    <property type="protein sequence ID" value="EIC31474.1"/>
    <property type="molecule type" value="Genomic_DNA"/>
</dbReference>
<evidence type="ECO:0000259" key="11">
    <source>
        <dbReference type="Pfam" id="PF21687"/>
    </source>
</evidence>
<keyword evidence="13" id="KW-1185">Reference proteome</keyword>
<dbReference type="InterPro" id="IPR038072">
    <property type="entry name" value="GspK_central_sf"/>
</dbReference>
<dbReference type="HOGENOM" id="CLU_057294_3_0_6"/>
<evidence type="ECO:0000256" key="8">
    <source>
        <dbReference type="ARBA" id="ARBA00022989"/>
    </source>
</evidence>
<evidence type="ECO:0000256" key="5">
    <source>
        <dbReference type="ARBA" id="ARBA00022519"/>
    </source>
</evidence>
<protein>
    <submittedName>
        <fullName evidence="12">Type II secretory pathway, component PulK</fullName>
    </submittedName>
</protein>
<keyword evidence="3" id="KW-0813">Transport</keyword>
<evidence type="ECO:0000256" key="6">
    <source>
        <dbReference type="ARBA" id="ARBA00022692"/>
    </source>
</evidence>
<evidence type="ECO:0000313" key="12">
    <source>
        <dbReference type="EMBL" id="EIC31474.1"/>
    </source>
</evidence>
<dbReference type="STRING" id="686340.Metal_3832"/>
<evidence type="ECO:0000256" key="2">
    <source>
        <dbReference type="ARBA" id="ARBA00007246"/>
    </source>
</evidence>
<proteinExistence type="inferred from homology"/>
<dbReference type="Proteomes" id="UP000005090">
    <property type="component" value="Chromosome"/>
</dbReference>